<reference evidence="1 2" key="1">
    <citation type="journal article" date="2021" name="J. Hered.">
        <title>A chromosome-level genome assembly of the parasitoid wasp, Cotesia glomerata (Hymenoptera: Braconidae).</title>
        <authorList>
            <person name="Pinto B.J."/>
            <person name="Weis J.J."/>
            <person name="Gamble T."/>
            <person name="Ode P.J."/>
            <person name="Paul R."/>
            <person name="Zaspel J.M."/>
        </authorList>
    </citation>
    <scope>NUCLEOTIDE SEQUENCE [LARGE SCALE GENOMIC DNA]</scope>
    <source>
        <strain evidence="1">CgM1</strain>
    </source>
</reference>
<gene>
    <name evidence="1" type="ORF">KQX54_015302</name>
</gene>
<dbReference type="EMBL" id="JAHXZJ010001492">
    <property type="protein sequence ID" value="KAH0552790.1"/>
    <property type="molecule type" value="Genomic_DNA"/>
</dbReference>
<organism evidence="1 2">
    <name type="scientific">Cotesia glomerata</name>
    <name type="common">Lepidopteran parasitic wasp</name>
    <name type="synonym">Apanteles glomeratus</name>
    <dbReference type="NCBI Taxonomy" id="32391"/>
    <lineage>
        <taxon>Eukaryota</taxon>
        <taxon>Metazoa</taxon>
        <taxon>Ecdysozoa</taxon>
        <taxon>Arthropoda</taxon>
        <taxon>Hexapoda</taxon>
        <taxon>Insecta</taxon>
        <taxon>Pterygota</taxon>
        <taxon>Neoptera</taxon>
        <taxon>Endopterygota</taxon>
        <taxon>Hymenoptera</taxon>
        <taxon>Apocrita</taxon>
        <taxon>Ichneumonoidea</taxon>
        <taxon>Braconidae</taxon>
        <taxon>Microgastrinae</taxon>
        <taxon>Cotesia</taxon>
    </lineage>
</organism>
<protein>
    <submittedName>
        <fullName evidence="1">Uncharacterized protein</fullName>
    </submittedName>
</protein>
<accession>A0AAV7IL17</accession>
<keyword evidence="2" id="KW-1185">Reference proteome</keyword>
<proteinExistence type="predicted"/>
<dbReference type="AlphaFoldDB" id="A0AAV7IL17"/>
<name>A0AAV7IL17_COTGL</name>
<evidence type="ECO:0000313" key="1">
    <source>
        <dbReference type="EMBL" id="KAH0552790.1"/>
    </source>
</evidence>
<sequence length="181" mass="20984">MAKSDASVSAFSNSTLEAEENKIDGDIEKALSYTKLQLRIKELMRREKKLRRNNETDPLYWCVIAVEYSDCCGIILKIISGDLANLSIPANLDETQDLDAIKRKYRVIKAYNLLLTLNDCFKRMYGKINEIYGQYSKSCYHSIHFAPSIQVFESKANLIKEYIDMLKQYVNTMFEMKHVDI</sequence>
<evidence type="ECO:0000313" key="2">
    <source>
        <dbReference type="Proteomes" id="UP000826195"/>
    </source>
</evidence>
<dbReference type="Proteomes" id="UP000826195">
    <property type="component" value="Unassembled WGS sequence"/>
</dbReference>
<comment type="caution">
    <text evidence="1">The sequence shown here is derived from an EMBL/GenBank/DDBJ whole genome shotgun (WGS) entry which is preliminary data.</text>
</comment>